<comment type="similarity">
    <text evidence="1">Belongs to the MlaA family.</text>
</comment>
<gene>
    <name evidence="3" type="ORF">ACY05_02940</name>
</gene>
<proteinExistence type="inferred from homology"/>
<organism evidence="3 4">
    <name type="scientific">Sterolibacterium denitrificans</name>
    <dbReference type="NCBI Taxonomy" id="157592"/>
    <lineage>
        <taxon>Bacteria</taxon>
        <taxon>Pseudomonadati</taxon>
        <taxon>Pseudomonadota</taxon>
        <taxon>Betaproteobacteria</taxon>
        <taxon>Nitrosomonadales</taxon>
        <taxon>Sterolibacteriaceae</taxon>
        <taxon>Sterolibacterium</taxon>
    </lineage>
</organism>
<dbReference type="GO" id="GO:0016020">
    <property type="term" value="C:membrane"/>
    <property type="evidence" value="ECO:0007669"/>
    <property type="project" value="InterPro"/>
</dbReference>
<dbReference type="AlphaFoldDB" id="A0A656ZCU4"/>
<dbReference type="GO" id="GO:0120010">
    <property type="term" value="P:intermembrane phospholipid transfer"/>
    <property type="evidence" value="ECO:0007669"/>
    <property type="project" value="TreeGrafter"/>
</dbReference>
<evidence type="ECO:0000256" key="2">
    <source>
        <dbReference type="ARBA" id="ARBA00022729"/>
    </source>
</evidence>
<name>A0A656ZCU4_9PROT</name>
<dbReference type="RefSeq" id="WP_172955082.1">
    <property type="nucleotide sequence ID" value="NZ_LFZK01000001.1"/>
</dbReference>
<comment type="caution">
    <text evidence="3">The sequence shown here is derived from an EMBL/GenBank/DDBJ whole genome shotgun (WGS) entry which is preliminary data.</text>
</comment>
<dbReference type="PANTHER" id="PTHR30035:SF3">
    <property type="entry name" value="INTERMEMBRANE PHOSPHOLIPID TRANSPORT SYSTEM LIPOPROTEIN MLAA"/>
    <property type="match status" value="1"/>
</dbReference>
<dbReference type="InterPro" id="IPR007428">
    <property type="entry name" value="MlaA"/>
</dbReference>
<dbReference type="EMBL" id="LFZK01000001">
    <property type="protein sequence ID" value="KYC29469.1"/>
    <property type="molecule type" value="Genomic_DNA"/>
</dbReference>
<reference evidence="3 4" key="1">
    <citation type="journal article" date="2016" name="ISME J.">
        <title>Integrated multi-omics analyses reveal the biochemical mechanisms and phylogenetic relevance of anaerobic androgen biodegradation in the environment.</title>
        <authorList>
            <person name="Yang F.C."/>
            <person name="Chen Y.L."/>
            <person name="Tang S.L."/>
            <person name="Yu C.P."/>
            <person name="Wang P.H."/>
            <person name="Ismail W."/>
            <person name="Wang C.H."/>
            <person name="Ding J.Y."/>
            <person name="Yang C.Y."/>
            <person name="Yang C.Y."/>
            <person name="Chiang Y.R."/>
        </authorList>
    </citation>
    <scope>NUCLEOTIDE SEQUENCE [LARGE SCALE GENOMIC DNA]</scope>
    <source>
        <strain evidence="3 4">DSM 13999</strain>
    </source>
</reference>
<accession>A0A656ZCU4</accession>
<protein>
    <submittedName>
        <fullName evidence="3">Uncharacterized protein</fullName>
    </submittedName>
</protein>
<sequence length="320" mass="34556">MDDNFVNKWFAGQRRGMLVLALAAGMLAGCATSGNPRDPIEGFNRAMFDINDGLDKAIVRPIAQGYEAALPAPVRKGVTNFFANIGDVFIAINNLLQGKVPEALSDVSRVAVNTTFGLLGVIDVASDLGLEKHEEDFGQTFGRWGVEDGPYLVLPLFGPSTLRDAVGLVADTHADPVVWVDDVPSRNLLLATRAIDNRAGLLSADKIVEEAALDRYSYMRDAYLQRRRSLIYDGDPPREKDYSADFQFGAATEPAVIRMRLEPVIGSANLVVERYDGEESSAATAPSVLIPEPLRPALVTMAWANAANPLLLPAAGQHGH</sequence>
<dbReference type="PANTHER" id="PTHR30035">
    <property type="entry name" value="LIPOPROTEIN VACJ-RELATED"/>
    <property type="match status" value="1"/>
</dbReference>
<dbReference type="Proteomes" id="UP000243416">
    <property type="component" value="Unassembled WGS sequence"/>
</dbReference>
<dbReference type="Pfam" id="PF04333">
    <property type="entry name" value="MlaA"/>
    <property type="match status" value="1"/>
</dbReference>
<evidence type="ECO:0000313" key="4">
    <source>
        <dbReference type="Proteomes" id="UP000243416"/>
    </source>
</evidence>
<evidence type="ECO:0000313" key="3">
    <source>
        <dbReference type="EMBL" id="KYC29469.1"/>
    </source>
</evidence>
<keyword evidence="2" id="KW-0732">Signal</keyword>
<keyword evidence="4" id="KW-1185">Reference proteome</keyword>
<dbReference type="PRINTS" id="PR01805">
    <property type="entry name" value="VACJLIPOPROT"/>
</dbReference>
<evidence type="ECO:0000256" key="1">
    <source>
        <dbReference type="ARBA" id="ARBA00010634"/>
    </source>
</evidence>